<dbReference type="Proteomes" id="UP000323522">
    <property type="component" value="Chromosome"/>
</dbReference>
<feature type="transmembrane region" description="Helical" evidence="2">
    <location>
        <begin position="20"/>
        <end position="46"/>
    </location>
</feature>
<name>A0A5C1Q204_9BURK</name>
<dbReference type="AlphaFoldDB" id="A0A5C1Q204"/>
<reference evidence="4 5" key="1">
    <citation type="submission" date="2019-02" db="EMBL/GenBank/DDBJ databases">
        <title>Complete Genome Sequence and Methylome Analysis of Sphaerotilus natans subsp. sulfidivorans D-507.</title>
        <authorList>
            <person name="Fomenkov A."/>
            <person name="Gridneva E."/>
            <person name="Smolyakov D."/>
            <person name="Dubinina G."/>
            <person name="Vincze T."/>
            <person name="Grabovich M."/>
            <person name="Roberts R.J."/>
        </authorList>
    </citation>
    <scope>NUCLEOTIDE SEQUENCE [LARGE SCALE GENOMIC DNA]</scope>
    <source>
        <strain evidence="4 5">D-507</strain>
    </source>
</reference>
<dbReference type="InterPro" id="IPR006665">
    <property type="entry name" value="OmpA-like"/>
</dbReference>
<accession>A0A5C1Q204</accession>
<proteinExistence type="predicted"/>
<protein>
    <recommendedName>
        <fullName evidence="3">OmpA-like domain-containing protein</fullName>
    </recommendedName>
</protein>
<sequence>MLMTRRTAPAAPGAPARGEGGYLASASDLMIGLLFVFIILVVVLALEQRRQAIEIEASKNELRGQADPRGKVTDTIGQAMLAAMPTVRIDPVTGVISLPEDVLFPIGRAELGAQGRAALHAAVDGLVEVLPCYVANQKVASGCAGNRAGHEIDTIYIEGHTDSRPMARGAYDNTSLSLDRARAVHAALVEQSPLNGYRNRLAQPLFSFSAYGDKRLLPGIDPTDARNRRVDLRIVLTYRTPSELEATLTRARAADAAASR</sequence>
<evidence type="ECO:0000313" key="4">
    <source>
        <dbReference type="EMBL" id="QEN00102.1"/>
    </source>
</evidence>
<dbReference type="PANTHER" id="PTHR30329:SF21">
    <property type="entry name" value="LIPOPROTEIN YIAD-RELATED"/>
    <property type="match status" value="1"/>
</dbReference>
<dbReference type="PROSITE" id="PS51123">
    <property type="entry name" value="OMPA_2"/>
    <property type="match status" value="1"/>
</dbReference>
<dbReference type="SUPFAM" id="SSF103088">
    <property type="entry name" value="OmpA-like"/>
    <property type="match status" value="1"/>
</dbReference>
<gene>
    <name evidence="4" type="ORF">EWH46_04440</name>
</gene>
<evidence type="ECO:0000256" key="1">
    <source>
        <dbReference type="PROSITE-ProRule" id="PRU00473"/>
    </source>
</evidence>
<dbReference type="GO" id="GO:0016020">
    <property type="term" value="C:membrane"/>
    <property type="evidence" value="ECO:0007669"/>
    <property type="project" value="UniProtKB-UniRule"/>
</dbReference>
<evidence type="ECO:0000259" key="3">
    <source>
        <dbReference type="PROSITE" id="PS51123"/>
    </source>
</evidence>
<dbReference type="OrthoDB" id="9815217at2"/>
<dbReference type="KEGG" id="snn:EWH46_04440"/>
<dbReference type="PANTHER" id="PTHR30329">
    <property type="entry name" value="STATOR ELEMENT OF FLAGELLAR MOTOR COMPLEX"/>
    <property type="match status" value="1"/>
</dbReference>
<evidence type="ECO:0000313" key="5">
    <source>
        <dbReference type="Proteomes" id="UP000323522"/>
    </source>
</evidence>
<keyword evidence="1 2" id="KW-0472">Membrane</keyword>
<keyword evidence="2" id="KW-0812">Transmembrane</keyword>
<dbReference type="InterPro" id="IPR036737">
    <property type="entry name" value="OmpA-like_sf"/>
</dbReference>
<keyword evidence="2" id="KW-1133">Transmembrane helix</keyword>
<dbReference type="Pfam" id="PF00691">
    <property type="entry name" value="OmpA"/>
    <property type="match status" value="1"/>
</dbReference>
<dbReference type="InterPro" id="IPR050330">
    <property type="entry name" value="Bact_OuterMem_StrucFunc"/>
</dbReference>
<evidence type="ECO:0000256" key="2">
    <source>
        <dbReference type="SAM" id="Phobius"/>
    </source>
</evidence>
<organism evidence="4 5">
    <name type="scientific">Sphaerotilus sulfidivorans</name>
    <dbReference type="NCBI Taxonomy" id="639200"/>
    <lineage>
        <taxon>Bacteria</taxon>
        <taxon>Pseudomonadati</taxon>
        <taxon>Pseudomonadota</taxon>
        <taxon>Betaproteobacteria</taxon>
        <taxon>Burkholderiales</taxon>
        <taxon>Sphaerotilaceae</taxon>
        <taxon>Sphaerotilus</taxon>
    </lineage>
</organism>
<feature type="domain" description="OmpA-like" evidence="3">
    <location>
        <begin position="91"/>
        <end position="238"/>
    </location>
</feature>
<dbReference type="Gene3D" id="3.30.1330.60">
    <property type="entry name" value="OmpA-like domain"/>
    <property type="match status" value="1"/>
</dbReference>
<dbReference type="EMBL" id="CP035708">
    <property type="protein sequence ID" value="QEN00102.1"/>
    <property type="molecule type" value="Genomic_DNA"/>
</dbReference>